<comment type="similarity">
    <text evidence="2">Belongs to the MRF family.</text>
</comment>
<accession>A0A8R1UGX1</accession>
<keyword evidence="4 8" id="KW-1133">Transmembrane helix</keyword>
<dbReference type="Proteomes" id="UP000005239">
    <property type="component" value="Unassembled WGS sequence"/>
</dbReference>
<evidence type="ECO:0000256" key="1">
    <source>
        <dbReference type="ARBA" id="ARBA00004167"/>
    </source>
</evidence>
<evidence type="ECO:0000256" key="4">
    <source>
        <dbReference type="ARBA" id="ARBA00022989"/>
    </source>
</evidence>
<organism evidence="9 10">
    <name type="scientific">Pristionchus pacificus</name>
    <name type="common">Parasitic nematode worm</name>
    <dbReference type="NCBI Taxonomy" id="54126"/>
    <lineage>
        <taxon>Eukaryota</taxon>
        <taxon>Metazoa</taxon>
        <taxon>Ecdysozoa</taxon>
        <taxon>Nematoda</taxon>
        <taxon>Chromadorea</taxon>
        <taxon>Rhabditida</taxon>
        <taxon>Rhabditina</taxon>
        <taxon>Diplogasteromorpha</taxon>
        <taxon>Diplogasteroidea</taxon>
        <taxon>Neodiplogasteridae</taxon>
        <taxon>Pristionchus</taxon>
    </lineage>
</organism>
<dbReference type="InterPro" id="IPR037141">
    <property type="entry name" value="NDT80_DNA-bd_dom_sf"/>
</dbReference>
<feature type="compositionally biased region" description="Low complexity" evidence="7">
    <location>
        <begin position="144"/>
        <end position="161"/>
    </location>
</feature>
<dbReference type="Gene3D" id="1.10.10.10">
    <property type="entry name" value="Winged helix-like DNA-binding domain superfamily/Winged helix DNA-binding domain"/>
    <property type="match status" value="1"/>
</dbReference>
<feature type="region of interest" description="Disordered" evidence="7">
    <location>
        <begin position="1"/>
        <end position="28"/>
    </location>
</feature>
<dbReference type="InterPro" id="IPR026932">
    <property type="entry name" value="MYRF_ICA"/>
</dbReference>
<evidence type="ECO:0000256" key="3">
    <source>
        <dbReference type="ARBA" id="ARBA00022692"/>
    </source>
</evidence>
<dbReference type="GO" id="GO:0016540">
    <property type="term" value="P:protein autoprocessing"/>
    <property type="evidence" value="ECO:0000318"/>
    <property type="project" value="GO_Central"/>
</dbReference>
<proteinExistence type="inferred from homology"/>
<feature type="region of interest" description="Disordered" evidence="7">
    <location>
        <begin position="103"/>
        <end position="161"/>
    </location>
</feature>
<dbReference type="InterPro" id="IPR024061">
    <property type="entry name" value="NDT80_DNA-bd_dom"/>
</dbReference>
<dbReference type="FunFam" id="2.60.40.1390:FF:000004">
    <property type="entry name" value="Myelin regulatory factor"/>
    <property type="match status" value="1"/>
</dbReference>
<accession>A0A2A6CUS9</accession>
<dbReference type="Pfam" id="PF13884">
    <property type="entry name" value="Peptidase_S74"/>
    <property type="match status" value="1"/>
</dbReference>
<dbReference type="Gene3D" id="2.60.40.1390">
    <property type="entry name" value="NDT80 DNA-binding domain"/>
    <property type="match status" value="1"/>
</dbReference>
<sequence length="1087" mass="120740">MKPPRNHPMGGEEPGPSHVGEEIGPEQMREIQEAVQAIPPMDDPGFRDPLGDYCDGSSFNIVQFLADDKDEEEDDTPTVSPQGAGGHHLDHNQLQQQQYNEDDMVGMNDPMMGQQRHHRQQQHMQQPMQGSSRLPDSPPITDVSAGSSGSPSSSNSAGSPYSPDNYGNYNALNNGNGNGGLILGVNDLAAGAQDVGMLDALMMPQTGIPANGRHPQQMQQGAYMHSPYATQPNQMSPPEMAMGNQAQYAQQMGNGGYGGMGMYDEMIGMEQANMGRVSGGPSRKRARNDNQQEMKVAKEQQHVYDMSRVKPDPTMMVYPQSQSRFIPPTTPGIIMASSPIGGDSFIDESFRGVDGFPPSQCPQIIRFNKYFEESWQRLYDKHNQELSFSMHVVADKGFNYSPKDGVFVNQKKNHFQVSVNIEACDDNPPAYVLVGDELKPILKMQLAFCGVKSEMPTSEIEIKQSQNDRKPGVHKPVELDLIPPRQVTKVTVPRLHFSETTLNNQRKNNKPNPDQKYFLLLVRLIAVTTDGSTNLVLAYASDRVIVRATNPGQFEPPEQDIGWQNSDGMMYIHHPVAIGTNQNYGGLLNVNGDIVLTGQVQQPSDRRLKENIVNLDKKQAMDRLNRLRIVQYDYKDEVARALNMSEAARSRYGIIAQELDKIHPQSVNKEGEFLTVDENRIFYDNVAAVQELSKMHEDLEVKIDGRKETKPADGVSVISEDSGLAGQKALSTSRYSLASTFKREIAKQNKESCRNPSCSRSDASSHCSSKLTQGTIVTLVVVMAVCLLSMSALYVLDWHHRNYGIHAIVTPGKAPEGEEPGLMKKTIVMPRGQEDAPPLHDMCLHAGCRTFCCDKKMTYEHEIRQGGFDIATVKPLAGSKKAFLAAIAGSEKMSPTSFFPKPLWSGVRIEVEGMNMTIDSRYCSERSCNEKKGRYHLFVPVSPYMPTTPVMLRITPPQGLFVQSCGHMLDFQEEECPAEGGSLHFTLNMPTAIETEQNLFEVSAASYKRSGYRFRVGTNTESCYGSEERFKSSYEEYNIIFYRTCGDDSDQAQTTIEIENERDFGIGPGPKISPRENRIVEEHVSAA</sequence>
<evidence type="ECO:0000313" key="9">
    <source>
        <dbReference type="EnsemblMetazoa" id="PPA20348.1"/>
    </source>
</evidence>
<dbReference type="InterPro" id="IPR008967">
    <property type="entry name" value="p53-like_TF_DNA-bd_sf"/>
</dbReference>
<dbReference type="GO" id="GO:0043565">
    <property type="term" value="F:sequence-specific DNA binding"/>
    <property type="evidence" value="ECO:0000318"/>
    <property type="project" value="GO_Central"/>
</dbReference>
<dbReference type="Pfam" id="PF13887">
    <property type="entry name" value="MYRF_ICA"/>
    <property type="match status" value="1"/>
</dbReference>
<dbReference type="InterPro" id="IPR051577">
    <property type="entry name" value="MRF-like"/>
</dbReference>
<dbReference type="GO" id="GO:0005789">
    <property type="term" value="C:endoplasmic reticulum membrane"/>
    <property type="evidence" value="ECO:0000318"/>
    <property type="project" value="GO_Central"/>
</dbReference>
<dbReference type="PANTHER" id="PTHR13029">
    <property type="match status" value="1"/>
</dbReference>
<dbReference type="GO" id="GO:0003700">
    <property type="term" value="F:DNA-binding transcription factor activity"/>
    <property type="evidence" value="ECO:0000318"/>
    <property type="project" value="GO_Central"/>
</dbReference>
<dbReference type="SUPFAM" id="SSF49417">
    <property type="entry name" value="p53-like transcription factors"/>
    <property type="match status" value="1"/>
</dbReference>
<keyword evidence="10" id="KW-1185">Reference proteome</keyword>
<dbReference type="OrthoDB" id="27041at2759"/>
<evidence type="ECO:0000256" key="7">
    <source>
        <dbReference type="SAM" id="MobiDB-lite"/>
    </source>
</evidence>
<keyword evidence="6 8" id="KW-0472">Membrane</keyword>
<dbReference type="AlphaFoldDB" id="A0A2A6CUS9"/>
<comment type="subcellular location">
    <subcellularLocation>
        <location evidence="1">Membrane</location>
        <topology evidence="1">Single-pass membrane protein</topology>
    </subcellularLocation>
</comment>
<feature type="transmembrane region" description="Helical" evidence="8">
    <location>
        <begin position="776"/>
        <end position="796"/>
    </location>
</feature>
<dbReference type="PANTHER" id="PTHR13029:SF18">
    <property type="entry name" value="MYELIN REGULATORY FACTOR HOMOLOG 1"/>
    <property type="match status" value="1"/>
</dbReference>
<evidence type="ECO:0000256" key="8">
    <source>
        <dbReference type="SAM" id="Phobius"/>
    </source>
</evidence>
<reference evidence="10" key="1">
    <citation type="journal article" date="2008" name="Nat. Genet.">
        <title>The Pristionchus pacificus genome provides a unique perspective on nematode lifestyle and parasitism.</title>
        <authorList>
            <person name="Dieterich C."/>
            <person name="Clifton S.W."/>
            <person name="Schuster L.N."/>
            <person name="Chinwalla A."/>
            <person name="Delehaunty K."/>
            <person name="Dinkelacker I."/>
            <person name="Fulton L."/>
            <person name="Fulton R."/>
            <person name="Godfrey J."/>
            <person name="Minx P."/>
            <person name="Mitreva M."/>
            <person name="Roeseler W."/>
            <person name="Tian H."/>
            <person name="Witte H."/>
            <person name="Yang S.P."/>
            <person name="Wilson R.K."/>
            <person name="Sommer R.J."/>
        </authorList>
    </citation>
    <scope>NUCLEOTIDE SEQUENCE [LARGE SCALE GENOMIC DNA]</scope>
    <source>
        <strain evidence="10">PS312</strain>
    </source>
</reference>
<reference evidence="9" key="2">
    <citation type="submission" date="2022-06" db="UniProtKB">
        <authorList>
            <consortium name="EnsemblMetazoa"/>
        </authorList>
    </citation>
    <scope>IDENTIFICATION</scope>
    <source>
        <strain evidence="9">PS312</strain>
    </source>
</reference>
<dbReference type="PROSITE" id="PS51517">
    <property type="entry name" value="NDT80"/>
    <property type="match status" value="1"/>
</dbReference>
<evidence type="ECO:0000256" key="2">
    <source>
        <dbReference type="ARBA" id="ARBA00008221"/>
    </source>
</evidence>
<dbReference type="GO" id="GO:0045893">
    <property type="term" value="P:positive regulation of DNA-templated transcription"/>
    <property type="evidence" value="ECO:0000318"/>
    <property type="project" value="GO_Central"/>
</dbReference>
<keyword evidence="3 8" id="KW-0812">Transmembrane</keyword>
<keyword evidence="5" id="KW-0238">DNA-binding</keyword>
<protein>
    <submittedName>
        <fullName evidence="9">Myrf-1</fullName>
    </submittedName>
</protein>
<evidence type="ECO:0000313" key="10">
    <source>
        <dbReference type="Proteomes" id="UP000005239"/>
    </source>
</evidence>
<dbReference type="InterPro" id="IPR025719">
    <property type="entry name" value="MYRF_C2"/>
</dbReference>
<evidence type="ECO:0000256" key="6">
    <source>
        <dbReference type="ARBA" id="ARBA00023136"/>
    </source>
</evidence>
<dbReference type="Pfam" id="PF13888">
    <property type="entry name" value="MRF_C2"/>
    <property type="match status" value="1"/>
</dbReference>
<evidence type="ECO:0000256" key="5">
    <source>
        <dbReference type="ARBA" id="ARBA00023125"/>
    </source>
</evidence>
<dbReference type="InterPro" id="IPR036388">
    <property type="entry name" value="WH-like_DNA-bd_sf"/>
</dbReference>
<dbReference type="Pfam" id="PF05224">
    <property type="entry name" value="NDT80_PhoG"/>
    <property type="match status" value="1"/>
</dbReference>
<name>A0A2A6CUS9_PRIPA</name>
<dbReference type="PROSITE" id="PS51688">
    <property type="entry name" value="ICA"/>
    <property type="match status" value="1"/>
</dbReference>
<gene>
    <name evidence="9" type="primary">WBGene00109902</name>
</gene>
<dbReference type="GO" id="GO:0005634">
    <property type="term" value="C:nucleus"/>
    <property type="evidence" value="ECO:0000318"/>
    <property type="project" value="GO_Central"/>
</dbReference>
<dbReference type="EnsemblMetazoa" id="PPA20348.1">
    <property type="protein sequence ID" value="PPA20348.1"/>
    <property type="gene ID" value="WBGene00109902"/>
</dbReference>
<dbReference type="InterPro" id="IPR030392">
    <property type="entry name" value="S74_ICA"/>
</dbReference>
<feature type="region of interest" description="Disordered" evidence="7">
    <location>
        <begin position="62"/>
        <end position="89"/>
    </location>
</feature>